<proteinExistence type="predicted"/>
<keyword evidence="1" id="KW-0812">Transmembrane</keyword>
<dbReference type="RefSeq" id="WP_125984395.1">
    <property type="nucleotide sequence ID" value="NZ_NGJS01000013.1"/>
</dbReference>
<evidence type="ECO:0008006" key="4">
    <source>
        <dbReference type="Google" id="ProtNLM"/>
    </source>
</evidence>
<dbReference type="AlphaFoldDB" id="A0A429ZWX2"/>
<evidence type="ECO:0000313" key="3">
    <source>
        <dbReference type="Proteomes" id="UP000287857"/>
    </source>
</evidence>
<protein>
    <recommendedName>
        <fullName evidence="4">DUF2812 domain-containing protein</fullName>
    </recommendedName>
</protein>
<evidence type="ECO:0000256" key="1">
    <source>
        <dbReference type="SAM" id="Phobius"/>
    </source>
</evidence>
<evidence type="ECO:0000313" key="2">
    <source>
        <dbReference type="EMBL" id="RST98137.1"/>
    </source>
</evidence>
<gene>
    <name evidence="2" type="ORF">CBF37_08880</name>
</gene>
<keyword evidence="3" id="KW-1185">Reference proteome</keyword>
<keyword evidence="1" id="KW-0472">Membrane</keyword>
<dbReference type="OrthoDB" id="8757095at2"/>
<reference evidence="2 3" key="1">
    <citation type="submission" date="2017-05" db="EMBL/GenBank/DDBJ databases">
        <title>Vagococcus spp. assemblies.</title>
        <authorList>
            <person name="Gulvik C.A."/>
        </authorList>
    </citation>
    <scope>NUCLEOTIDE SEQUENCE [LARGE SCALE GENOMIC DNA]</scope>
    <source>
        <strain evidence="2 3">SS1995</strain>
    </source>
</reference>
<dbReference type="InterPro" id="IPR021359">
    <property type="entry name" value="DUF2812"/>
</dbReference>
<dbReference type="Pfam" id="PF11193">
    <property type="entry name" value="DUF2812"/>
    <property type="match status" value="1"/>
</dbReference>
<organism evidence="2 3">
    <name type="scientific">Vagococcus vulneris</name>
    <dbReference type="NCBI Taxonomy" id="1977869"/>
    <lineage>
        <taxon>Bacteria</taxon>
        <taxon>Bacillati</taxon>
        <taxon>Bacillota</taxon>
        <taxon>Bacilli</taxon>
        <taxon>Lactobacillales</taxon>
        <taxon>Enterococcaceae</taxon>
        <taxon>Vagococcus</taxon>
    </lineage>
</organism>
<name>A0A429ZWX2_9ENTE</name>
<dbReference type="Proteomes" id="UP000287857">
    <property type="component" value="Unassembled WGS sequence"/>
</dbReference>
<accession>A0A429ZWX2</accession>
<keyword evidence="1" id="KW-1133">Transmembrane helix</keyword>
<sequence>MKRKIRYFASIDREERWLNKQLTKGLLLVGPVGDGIYKFKETSLSTDKVIRIDCRSFKNKEARQDYLQFMDDSGWEYIRGYEKEGRQYFISQKQQHDELFSDIESKLERQIRVRNTIGTTNVSLLLVYFILFKDSFVQFIKNPSSIFLTQDLWAMPHNLMIKAILFELPFALLRLAAYLVFPTVLIILLTNFIVAQRSINQLKQKI</sequence>
<comment type="caution">
    <text evidence="2">The sequence shown here is derived from an EMBL/GenBank/DDBJ whole genome shotgun (WGS) entry which is preliminary data.</text>
</comment>
<feature type="transmembrane region" description="Helical" evidence="1">
    <location>
        <begin position="175"/>
        <end position="195"/>
    </location>
</feature>
<feature type="transmembrane region" description="Helical" evidence="1">
    <location>
        <begin position="113"/>
        <end position="132"/>
    </location>
</feature>
<dbReference type="EMBL" id="NGJS01000013">
    <property type="protein sequence ID" value="RST98137.1"/>
    <property type="molecule type" value="Genomic_DNA"/>
</dbReference>